<feature type="compositionally biased region" description="Low complexity" evidence="1">
    <location>
        <begin position="377"/>
        <end position="386"/>
    </location>
</feature>
<proteinExistence type="predicted"/>
<evidence type="ECO:0000313" key="3">
    <source>
        <dbReference type="EMBL" id="CAL1155650.1"/>
    </source>
</evidence>
<feature type="compositionally biased region" description="Low complexity" evidence="1">
    <location>
        <begin position="300"/>
        <end position="316"/>
    </location>
</feature>
<dbReference type="EMBL" id="CAMXCT010003078">
    <property type="protein sequence ID" value="CAI4002275.1"/>
    <property type="molecule type" value="Genomic_DNA"/>
</dbReference>
<feature type="non-terminal residue" evidence="2">
    <location>
        <position position="1"/>
    </location>
</feature>
<accession>A0A9P1G956</accession>
<protein>
    <submittedName>
        <fullName evidence="4">RNase H type-1 domain-containing protein</fullName>
    </submittedName>
</protein>
<evidence type="ECO:0000313" key="5">
    <source>
        <dbReference type="Proteomes" id="UP001152797"/>
    </source>
</evidence>
<sequence>LAGDCWVYHSLDLVRDVRGTRGEVPHLPPEFSDLSEIAIRSRAPQFCALGSPWPLLYGLLVLRAVQQSNSFLSAWITPTPGNVSADRSTRNERYIARYVGSTGPQGHLIRICRSPKGQGSLDSRDGCSRSPDGIEPPAPQGPPAVLPTYQEAPWLMAPPPPIPPASASQDYNATAASAAVNAAEAKLRSMYALLEKHPEGLHPDIQKEMKDMKLKEGEVAIKSLHKQVNALGKARTELQNANAARLSLHSSWRSFLVEQVSKWQAYSQQFQQQETALSERVNAARAALETARSSLAVSKSLLQKDQQQDQSDIQTVSDDEEESRESKEAANSSAQKITDSLQHLGESLKTLSANADEMMLAEQQANKRQRVEPPVGPSASPSGAPPFQAVLIGVDDSIRMHSLTVPAEVLDMVQKPWSDRRILTDHVNEDPFQVYELVAKSSISDLSGNTPVGDCPCLFPPGAASFVQPSACQPDLTYCQPDDLACPDLCCDPLSSAAVSIPEFQCFDLPHLTFSVGIAAWAASSLESGVEAGRRSGLVTVSPTFVRHDVSMYAVAVSLAPTISGQDLVTDAGIQDVCNVHACLIFQDQFHLPIDFARNFVVQPGAGFVVYVSLTDDAVPEGDTLHTEVLDPAPEPEQSEDQMLVDSAPARLLDMQSLPSDPAPDVREPTRRITVYRLGQDPISAWVRLARFSTLVQDILEITALQPSELVAIHRIHAKPVGELQHETSFIIQHQGDIPPGSADQLVLLDVVFHQQGPATHPHVPAAFDRRVIKVPSAVSRAGLLELARVAQYCEFRHQACVVLIDHLVWHLQDLVVRLLSHGTYGRLHIPPPSIAGAETCRTVSLVEDVMCAQSPTFAQVYPSLPTHTDSNMRAEDSDMPPPPQCFSDALAAGQSGPLTSHLEDQHQTDPPEFLVSVPAQAPPVFPNAPQWQQFELQLRLLFDEHSHTDLPEVGFNFTEAVWSLSRKVQLPPDQDAWRAALIEKWRDLIDISHVEQECQQLIEWFCPAAVPVVVRSQVDTSSLSGGQDFAQQDVFPALDEAFQVTVDPAWNDWLCHRGSVDPSRPLKLQVWFSDHLRSQANPEPVQLSVPVHEARRISVFLRPWIHLLDRAADVQIVLVKSQYAHLGPIVDAHLIVVQHALPELASVILAVHDSSDIASVPNLAVALVAMPISPAHLVFALQGQLSADSEVSESLYEFFWGGAPFTHLGPPGISHGECFEVIPRVCHDPWVGLDDRHFAQLLQTAIPISTRDAVDRSGSPVTLSLQAVLPVSQTAQSGPQFDDALPAMSIFEQTNWRHCLFEQPLPRLLPLPEGMIIPPATYWALVDDTPLDPTIPSWAELYVDGSTSATAAAWAIVVVRTDGEIVLESEVAQWFGDPSQCTDFSVPPDLPAQGFADVSFVDDCAVAIHAEDLHQLQVVAQQVVSAMHVAARRRGLHLNYDAGKTEMLWHVQGRGSKQVKQRLMAEGQLIQWSSFGVDFALRVVQSYKHLGTWLQSGGCLLKEIQTRARGAKAAWGSLSRQFFAKSYISTATKSKVFRSLALSRHMFNVHTWSAVKPAELDKWANSIRQPLCSLAKTLTKGFPPRLFDVATLGGLVGLETPQDRLHAPLDQWVLAVRTDYAWKGKIKSALQKCCRKIEVDVAAPDHLIPQHHPVPGFVFQSEQGTLDGAGLFLREGLPALSMRCFGLAGAVAVHME</sequence>
<evidence type="ECO:0000313" key="2">
    <source>
        <dbReference type="EMBL" id="CAI4002275.1"/>
    </source>
</evidence>
<feature type="compositionally biased region" description="Pro residues" evidence="1">
    <location>
        <begin position="134"/>
        <end position="143"/>
    </location>
</feature>
<comment type="caution">
    <text evidence="2">The sequence shown here is derived from an EMBL/GenBank/DDBJ whole genome shotgun (WGS) entry which is preliminary data.</text>
</comment>
<reference evidence="3" key="2">
    <citation type="submission" date="2024-04" db="EMBL/GenBank/DDBJ databases">
        <authorList>
            <person name="Chen Y."/>
            <person name="Shah S."/>
            <person name="Dougan E. K."/>
            <person name="Thang M."/>
            <person name="Chan C."/>
        </authorList>
    </citation>
    <scope>NUCLEOTIDE SEQUENCE [LARGE SCALE GENOMIC DNA]</scope>
</reference>
<dbReference type="OrthoDB" id="410404at2759"/>
<gene>
    <name evidence="2" type="ORF">C1SCF055_LOCUS28240</name>
</gene>
<dbReference type="EMBL" id="CAMXCT020003078">
    <property type="protein sequence ID" value="CAL1155650.1"/>
    <property type="molecule type" value="Genomic_DNA"/>
</dbReference>
<feature type="region of interest" description="Disordered" evidence="1">
    <location>
        <begin position="300"/>
        <end position="336"/>
    </location>
</feature>
<name>A0A9P1G956_9DINO</name>
<feature type="region of interest" description="Disordered" evidence="1">
    <location>
        <begin position="114"/>
        <end position="143"/>
    </location>
</feature>
<dbReference type="EMBL" id="CAMXCT030003078">
    <property type="protein sequence ID" value="CAL4789587.1"/>
    <property type="molecule type" value="Genomic_DNA"/>
</dbReference>
<feature type="non-terminal residue" evidence="2">
    <location>
        <position position="1697"/>
    </location>
</feature>
<feature type="region of interest" description="Disordered" evidence="1">
    <location>
        <begin position="363"/>
        <end position="386"/>
    </location>
</feature>
<keyword evidence="5" id="KW-1185">Reference proteome</keyword>
<dbReference type="Proteomes" id="UP001152797">
    <property type="component" value="Unassembled WGS sequence"/>
</dbReference>
<evidence type="ECO:0000313" key="4">
    <source>
        <dbReference type="EMBL" id="CAL4789587.1"/>
    </source>
</evidence>
<reference evidence="2" key="1">
    <citation type="submission" date="2022-10" db="EMBL/GenBank/DDBJ databases">
        <authorList>
            <person name="Chen Y."/>
            <person name="Dougan E. K."/>
            <person name="Chan C."/>
            <person name="Rhodes N."/>
            <person name="Thang M."/>
        </authorList>
    </citation>
    <scope>NUCLEOTIDE SEQUENCE</scope>
</reference>
<organism evidence="2">
    <name type="scientific">Cladocopium goreaui</name>
    <dbReference type="NCBI Taxonomy" id="2562237"/>
    <lineage>
        <taxon>Eukaryota</taxon>
        <taxon>Sar</taxon>
        <taxon>Alveolata</taxon>
        <taxon>Dinophyceae</taxon>
        <taxon>Suessiales</taxon>
        <taxon>Symbiodiniaceae</taxon>
        <taxon>Cladocopium</taxon>
    </lineage>
</organism>
<evidence type="ECO:0000256" key="1">
    <source>
        <dbReference type="SAM" id="MobiDB-lite"/>
    </source>
</evidence>